<keyword evidence="3" id="KW-1185">Reference proteome</keyword>
<dbReference type="SUPFAM" id="SSF53474">
    <property type="entry name" value="alpha/beta-Hydrolases"/>
    <property type="match status" value="1"/>
</dbReference>
<dbReference type="EMBL" id="VYSA01000005">
    <property type="protein sequence ID" value="KAA9105588.1"/>
    <property type="molecule type" value="Genomic_DNA"/>
</dbReference>
<proteinExistence type="predicted"/>
<sequence length="253" mass="26810">MTAPLTLPRLSWGDPSSARRALLVHGLGSNGALMWRYGVALADAGWNAVAVDLRGHGVGPRALDYSIAAYAADVAATAPGDGGAWDLVVGHSLGGAAAVVAAAEHPSWAHRLVLVDPAIRPTPRDLEIVRASQLETFADPSESAVRAAHPGWHEHDIEMKATAAHQVSRWAVEQTSAQNQPWDVTAAAGALDVPTHVLGSDPAVYSIYWGERLDALRAANPRIDYSFVAGTGHSPHRDRPEATIAEFLRILEA</sequence>
<reference evidence="3" key="1">
    <citation type="submission" date="2019-09" db="EMBL/GenBank/DDBJ databases">
        <title>Mumia zhuanghuii sp. nov. isolated from the intestinal contents of plateau pika (Ochotona curzoniae) in the Qinghai-Tibet plateau of China.</title>
        <authorList>
            <person name="Tian Z."/>
        </authorList>
    </citation>
    <scope>NUCLEOTIDE SEQUENCE [LARGE SCALE GENOMIC DNA]</scope>
    <source>
        <strain evidence="3">JCM 30598</strain>
    </source>
</reference>
<feature type="domain" description="AB hydrolase-1" evidence="1">
    <location>
        <begin position="22"/>
        <end position="245"/>
    </location>
</feature>
<dbReference type="Gene3D" id="3.40.50.1820">
    <property type="entry name" value="alpha/beta hydrolase"/>
    <property type="match status" value="1"/>
</dbReference>
<organism evidence="2 3">
    <name type="scientific">Microbacterium rhizomatis</name>
    <dbReference type="NCBI Taxonomy" id="1631477"/>
    <lineage>
        <taxon>Bacteria</taxon>
        <taxon>Bacillati</taxon>
        <taxon>Actinomycetota</taxon>
        <taxon>Actinomycetes</taxon>
        <taxon>Micrococcales</taxon>
        <taxon>Microbacteriaceae</taxon>
        <taxon>Microbacterium</taxon>
    </lineage>
</organism>
<dbReference type="Pfam" id="PF12697">
    <property type="entry name" value="Abhydrolase_6"/>
    <property type="match status" value="1"/>
</dbReference>
<protein>
    <submittedName>
        <fullName evidence="2">Alpha/beta hydrolase</fullName>
    </submittedName>
</protein>
<keyword evidence="2" id="KW-0378">Hydrolase</keyword>
<dbReference type="GO" id="GO:0016020">
    <property type="term" value="C:membrane"/>
    <property type="evidence" value="ECO:0007669"/>
    <property type="project" value="TreeGrafter"/>
</dbReference>
<evidence type="ECO:0000313" key="3">
    <source>
        <dbReference type="Proteomes" id="UP000325827"/>
    </source>
</evidence>
<evidence type="ECO:0000259" key="1">
    <source>
        <dbReference type="Pfam" id="PF12697"/>
    </source>
</evidence>
<gene>
    <name evidence="2" type="ORF">F6B43_17605</name>
</gene>
<dbReference type="InterPro" id="IPR050266">
    <property type="entry name" value="AB_hydrolase_sf"/>
</dbReference>
<name>A0A5J5IXJ1_9MICO</name>
<dbReference type="InterPro" id="IPR000073">
    <property type="entry name" value="AB_hydrolase_1"/>
</dbReference>
<dbReference type="GO" id="GO:0046464">
    <property type="term" value="P:acylglycerol catabolic process"/>
    <property type="evidence" value="ECO:0007669"/>
    <property type="project" value="TreeGrafter"/>
</dbReference>
<dbReference type="PANTHER" id="PTHR43798:SF33">
    <property type="entry name" value="HYDROLASE, PUTATIVE (AFU_ORTHOLOGUE AFUA_2G14860)-RELATED"/>
    <property type="match status" value="1"/>
</dbReference>
<dbReference type="PRINTS" id="PR00111">
    <property type="entry name" value="ABHYDROLASE"/>
</dbReference>
<evidence type="ECO:0000313" key="2">
    <source>
        <dbReference type="EMBL" id="KAA9105588.1"/>
    </source>
</evidence>
<dbReference type="Proteomes" id="UP000325827">
    <property type="component" value="Unassembled WGS sequence"/>
</dbReference>
<dbReference type="InterPro" id="IPR029058">
    <property type="entry name" value="AB_hydrolase_fold"/>
</dbReference>
<dbReference type="GO" id="GO:0047372">
    <property type="term" value="F:monoacylglycerol lipase activity"/>
    <property type="evidence" value="ECO:0007669"/>
    <property type="project" value="TreeGrafter"/>
</dbReference>
<dbReference type="AlphaFoldDB" id="A0A5J5IXJ1"/>
<comment type="caution">
    <text evidence="2">The sequence shown here is derived from an EMBL/GenBank/DDBJ whole genome shotgun (WGS) entry which is preliminary data.</text>
</comment>
<dbReference type="OrthoDB" id="8444301at2"/>
<dbReference type="PANTHER" id="PTHR43798">
    <property type="entry name" value="MONOACYLGLYCEROL LIPASE"/>
    <property type="match status" value="1"/>
</dbReference>
<accession>A0A5J5IXJ1</accession>
<dbReference type="RefSeq" id="WP_150450320.1">
    <property type="nucleotide sequence ID" value="NZ_VYSA01000005.1"/>
</dbReference>